<dbReference type="EMBL" id="CM046397">
    <property type="protein sequence ID" value="KAI8536075.1"/>
    <property type="molecule type" value="Genomic_DNA"/>
</dbReference>
<proteinExistence type="predicted"/>
<protein>
    <submittedName>
        <fullName evidence="1">Uncharacterized protein</fullName>
    </submittedName>
</protein>
<reference evidence="1" key="1">
    <citation type="submission" date="2022-02" db="EMBL/GenBank/DDBJ databases">
        <title>Plant Genome Project.</title>
        <authorList>
            <person name="Zhang R.-G."/>
        </authorList>
    </citation>
    <scope>NUCLEOTIDE SEQUENCE</scope>
    <source>
        <strain evidence="1">AT1</strain>
    </source>
</reference>
<organism evidence="1 2">
    <name type="scientific">Rhododendron molle</name>
    <name type="common">Chinese azalea</name>
    <name type="synonym">Azalea mollis</name>
    <dbReference type="NCBI Taxonomy" id="49168"/>
    <lineage>
        <taxon>Eukaryota</taxon>
        <taxon>Viridiplantae</taxon>
        <taxon>Streptophyta</taxon>
        <taxon>Embryophyta</taxon>
        <taxon>Tracheophyta</taxon>
        <taxon>Spermatophyta</taxon>
        <taxon>Magnoliopsida</taxon>
        <taxon>eudicotyledons</taxon>
        <taxon>Gunneridae</taxon>
        <taxon>Pentapetalae</taxon>
        <taxon>asterids</taxon>
        <taxon>Ericales</taxon>
        <taxon>Ericaceae</taxon>
        <taxon>Ericoideae</taxon>
        <taxon>Rhodoreae</taxon>
        <taxon>Rhododendron</taxon>
    </lineage>
</organism>
<sequence length="88" mass="9690">MLPTSTGEHASHLHHQNPTPALPTADDRHHHWLLGSPTLLPTKQSSTLEAQGQYWGGSQPSMLETQWQGCGGQQSYTQMMNAPDDVED</sequence>
<evidence type="ECO:0000313" key="2">
    <source>
        <dbReference type="Proteomes" id="UP001062846"/>
    </source>
</evidence>
<accession>A0ACC0M565</accession>
<evidence type="ECO:0000313" key="1">
    <source>
        <dbReference type="EMBL" id="KAI8536075.1"/>
    </source>
</evidence>
<keyword evidence="2" id="KW-1185">Reference proteome</keyword>
<gene>
    <name evidence="1" type="ORF">RHMOL_Rhmol10G0227800</name>
</gene>
<dbReference type="Proteomes" id="UP001062846">
    <property type="component" value="Chromosome 10"/>
</dbReference>
<comment type="caution">
    <text evidence="1">The sequence shown here is derived from an EMBL/GenBank/DDBJ whole genome shotgun (WGS) entry which is preliminary data.</text>
</comment>
<name>A0ACC0M565_RHOML</name>